<evidence type="ECO:0000313" key="2">
    <source>
        <dbReference type="Proteomes" id="UP000046393"/>
    </source>
</evidence>
<dbReference type="Proteomes" id="UP000046393">
    <property type="component" value="Unplaced"/>
</dbReference>
<protein>
    <submittedName>
        <fullName evidence="3">DUF148 domain-containing protein</fullName>
    </submittedName>
</protein>
<dbReference type="WBParaSite" id="SMUV_0000319101-mRNA-1">
    <property type="protein sequence ID" value="SMUV_0000319101-mRNA-1"/>
    <property type="gene ID" value="SMUV_0000319101"/>
</dbReference>
<sequence length="207" mass="21638">MLCRIVTGILVTGCLIANVDSQPLLDASHISALTENAQKFIELYGLATQLMNLGGSILNNAQEGSYGNRGSSSSGNSGLSSNGIFGEVIKPQLKAVNNYDFPKSSYSLSEYGGGPLGSGTGNFQSAKQSGLEMLLNQFLGSSVSTSPKPSSNSLPNLANFFSPSYHPENPSSRTNIDNIVNALVRSGAKQVTPDGPGNQNLLAQFFG</sequence>
<keyword evidence="2" id="KW-1185">Reference proteome</keyword>
<name>A0A0N5AFW9_9BILA</name>
<evidence type="ECO:0000256" key="1">
    <source>
        <dbReference type="SAM" id="SignalP"/>
    </source>
</evidence>
<proteinExistence type="predicted"/>
<keyword evidence="1" id="KW-0732">Signal</keyword>
<feature type="chain" id="PRO_5005893230" evidence="1">
    <location>
        <begin position="22"/>
        <end position="207"/>
    </location>
</feature>
<accession>A0A0N5AFW9</accession>
<dbReference type="AlphaFoldDB" id="A0A0N5AFW9"/>
<feature type="signal peptide" evidence="1">
    <location>
        <begin position="1"/>
        <end position="21"/>
    </location>
</feature>
<reference evidence="3" key="1">
    <citation type="submission" date="2017-02" db="UniProtKB">
        <authorList>
            <consortium name="WormBaseParasite"/>
        </authorList>
    </citation>
    <scope>IDENTIFICATION</scope>
</reference>
<organism evidence="2 3">
    <name type="scientific">Syphacia muris</name>
    <dbReference type="NCBI Taxonomy" id="451379"/>
    <lineage>
        <taxon>Eukaryota</taxon>
        <taxon>Metazoa</taxon>
        <taxon>Ecdysozoa</taxon>
        <taxon>Nematoda</taxon>
        <taxon>Chromadorea</taxon>
        <taxon>Rhabditida</taxon>
        <taxon>Spirurina</taxon>
        <taxon>Oxyuridomorpha</taxon>
        <taxon>Oxyuroidea</taxon>
        <taxon>Oxyuridae</taxon>
        <taxon>Syphacia</taxon>
    </lineage>
</organism>
<evidence type="ECO:0000313" key="3">
    <source>
        <dbReference type="WBParaSite" id="SMUV_0000319101-mRNA-1"/>
    </source>
</evidence>